<organism evidence="1 2">
    <name type="scientific">Trifolium pratense</name>
    <name type="common">Red clover</name>
    <dbReference type="NCBI Taxonomy" id="57577"/>
    <lineage>
        <taxon>Eukaryota</taxon>
        <taxon>Viridiplantae</taxon>
        <taxon>Streptophyta</taxon>
        <taxon>Embryophyta</taxon>
        <taxon>Tracheophyta</taxon>
        <taxon>Spermatophyta</taxon>
        <taxon>Magnoliopsida</taxon>
        <taxon>eudicotyledons</taxon>
        <taxon>Gunneridae</taxon>
        <taxon>Pentapetalae</taxon>
        <taxon>rosids</taxon>
        <taxon>fabids</taxon>
        <taxon>Fabales</taxon>
        <taxon>Fabaceae</taxon>
        <taxon>Papilionoideae</taxon>
        <taxon>50 kb inversion clade</taxon>
        <taxon>NPAAA clade</taxon>
        <taxon>Hologalegina</taxon>
        <taxon>IRL clade</taxon>
        <taxon>Trifolieae</taxon>
        <taxon>Trifolium</taxon>
    </lineage>
</organism>
<reference evidence="1 2" key="2">
    <citation type="journal article" date="2017" name="Front. Plant Sci.">
        <title>Gene Classification and Mining of Molecular Markers Useful in Red Clover (Trifolium pratense) Breeding.</title>
        <authorList>
            <person name="Istvanek J."/>
            <person name="Dluhosova J."/>
            <person name="Dluhos P."/>
            <person name="Patkova L."/>
            <person name="Nedelnik J."/>
            <person name="Repkova J."/>
        </authorList>
    </citation>
    <scope>NUCLEOTIDE SEQUENCE [LARGE SCALE GENOMIC DNA]</scope>
    <source>
        <strain evidence="2">cv. Tatra</strain>
        <tissue evidence="1">Young leaves</tissue>
    </source>
</reference>
<comment type="caution">
    <text evidence="1">The sequence shown here is derived from an EMBL/GenBank/DDBJ whole genome shotgun (WGS) entry which is preliminary data.</text>
</comment>
<dbReference type="Proteomes" id="UP000236291">
    <property type="component" value="Unassembled WGS sequence"/>
</dbReference>
<accession>A0A2K3KU54</accession>
<dbReference type="EMBL" id="ASHM01257962">
    <property type="protein sequence ID" value="PNX69804.1"/>
    <property type="molecule type" value="Genomic_DNA"/>
</dbReference>
<dbReference type="AlphaFoldDB" id="A0A2K3KU54"/>
<feature type="non-terminal residue" evidence="1">
    <location>
        <position position="1"/>
    </location>
</feature>
<evidence type="ECO:0000313" key="2">
    <source>
        <dbReference type="Proteomes" id="UP000236291"/>
    </source>
</evidence>
<name>A0A2K3KU54_TRIPR</name>
<gene>
    <name evidence="1" type="ORF">L195_g064600</name>
</gene>
<sequence length="37" mass="4084">IAAVRLALYVKNIVSFKTVDLTWTLGGMEMLSNGLEE</sequence>
<protein>
    <submittedName>
        <fullName evidence="1">Uncharacterized protein</fullName>
    </submittedName>
</protein>
<proteinExistence type="predicted"/>
<evidence type="ECO:0000313" key="1">
    <source>
        <dbReference type="EMBL" id="PNX69804.1"/>
    </source>
</evidence>
<reference evidence="1 2" key="1">
    <citation type="journal article" date="2014" name="Am. J. Bot.">
        <title>Genome assembly and annotation for red clover (Trifolium pratense; Fabaceae).</title>
        <authorList>
            <person name="Istvanek J."/>
            <person name="Jaros M."/>
            <person name="Krenek A."/>
            <person name="Repkova J."/>
        </authorList>
    </citation>
    <scope>NUCLEOTIDE SEQUENCE [LARGE SCALE GENOMIC DNA]</scope>
    <source>
        <strain evidence="2">cv. Tatra</strain>
        <tissue evidence="1">Young leaves</tissue>
    </source>
</reference>